<dbReference type="Pfam" id="PF05598">
    <property type="entry name" value="DUF772"/>
    <property type="match status" value="1"/>
</dbReference>
<gene>
    <name evidence="4" type="ORF">LEP1GSC043_3911</name>
</gene>
<proteinExistence type="predicted"/>
<feature type="coiled-coil region" evidence="1">
    <location>
        <begin position="179"/>
        <end position="216"/>
    </location>
</feature>
<comment type="caution">
    <text evidence="4">The sequence shown here is derived from an EMBL/GenBank/DDBJ whole genome shotgun (WGS) entry which is preliminary data.</text>
</comment>
<evidence type="ECO:0000256" key="1">
    <source>
        <dbReference type="SAM" id="Coils"/>
    </source>
</evidence>
<feature type="domain" description="Transposase InsH N-terminal" evidence="2">
    <location>
        <begin position="19"/>
        <end position="110"/>
    </location>
</feature>
<dbReference type="PANTHER" id="PTHR33408:SF2">
    <property type="entry name" value="TRANSPOSASE DDE DOMAIN-CONTAINING PROTEIN"/>
    <property type="match status" value="1"/>
</dbReference>
<organism evidence="4 5">
    <name type="scientific">Leptospira weilii str. Ecochallenge</name>
    <dbReference type="NCBI Taxonomy" id="1049986"/>
    <lineage>
        <taxon>Bacteria</taxon>
        <taxon>Pseudomonadati</taxon>
        <taxon>Spirochaetota</taxon>
        <taxon>Spirochaetia</taxon>
        <taxon>Leptospirales</taxon>
        <taxon>Leptospiraceae</taxon>
        <taxon>Leptospira</taxon>
    </lineage>
</organism>
<evidence type="ECO:0000313" key="4">
    <source>
        <dbReference type="EMBL" id="EMY14022.1"/>
    </source>
</evidence>
<dbReference type="EMBL" id="AHMI02000201">
    <property type="protein sequence ID" value="EMY14022.1"/>
    <property type="molecule type" value="Genomic_DNA"/>
</dbReference>
<evidence type="ECO:0000259" key="3">
    <source>
        <dbReference type="Pfam" id="PF13751"/>
    </source>
</evidence>
<dbReference type="InterPro" id="IPR025668">
    <property type="entry name" value="Tnp_DDE_dom"/>
</dbReference>
<accession>N1U4S6</accession>
<name>N1U4S6_9LEPT</name>
<protein>
    <submittedName>
        <fullName evidence="4">Transposase, IS4 family</fullName>
    </submittedName>
</protein>
<dbReference type="Pfam" id="PF13751">
    <property type="entry name" value="DDE_Tnp_1_6"/>
    <property type="match status" value="1"/>
</dbReference>
<reference evidence="4 5" key="1">
    <citation type="submission" date="2013-02" db="EMBL/GenBank/DDBJ databases">
        <authorList>
            <person name="Harkins D.M."/>
            <person name="Durkin A.S."/>
            <person name="Brinkac L.M."/>
            <person name="Haft D.H."/>
            <person name="Selengut J.D."/>
            <person name="Sanka R."/>
            <person name="DePew J."/>
            <person name="Purushe J."/>
            <person name="Haake D.A."/>
            <person name="Matsunaga J."/>
            <person name="Vinetz J.M."/>
            <person name="Sutton G.G."/>
            <person name="Nierman W.C."/>
            <person name="Fouts D.E."/>
        </authorList>
    </citation>
    <scope>NUCLEOTIDE SEQUENCE [LARGE SCALE GENOMIC DNA]</scope>
    <source>
        <strain evidence="4 5">Ecochallenge</strain>
    </source>
</reference>
<evidence type="ECO:0000313" key="5">
    <source>
        <dbReference type="Proteomes" id="UP000012249"/>
    </source>
</evidence>
<feature type="domain" description="Transposase DDE" evidence="3">
    <location>
        <begin position="356"/>
        <end position="496"/>
    </location>
</feature>
<dbReference type="PANTHER" id="PTHR33408">
    <property type="entry name" value="TRANSPOSASE"/>
    <property type="match status" value="1"/>
</dbReference>
<dbReference type="InterPro" id="IPR008490">
    <property type="entry name" value="Transposase_InsH_N"/>
</dbReference>
<dbReference type="Proteomes" id="UP000012249">
    <property type="component" value="Unassembled WGS sequence"/>
</dbReference>
<evidence type="ECO:0000259" key="2">
    <source>
        <dbReference type="Pfam" id="PF05598"/>
    </source>
</evidence>
<sequence>MAKFKNTDPNQLRMHVLDFQELFGEGHPIHGFKKVIDRIDFEAFERNYQNDETGRPAISPKKVVSALFYSILIGNLSMRELCRLSKLRAELIYLLDGEELDHTFISKFRKIHKKEMQNLFSQTVFLGYESGFINFETISIDGTKIKANANPGDIGDLEKFETRLKQIEKVSKKKFKEWEQSADLEYSKIQKKRKELERKTDKLKEAVDFLKRHEDRRRIHLYERNCDLQKRRKGFIVGYNAQAAVDCKSKMIISQCVETGQSDTQFAEKMIQKVESCYSSLKSKDDDFKKIQYVLDAGYSSEANFRNLKEFDLYCPDRNITRLFQAGKIPKSPQKSPKRKPKSIRFTYEKKSNQFICPTGRILKFRTEKFLHGKDSYSNFRSISCSGCHLKRFCSKGRSKSIFVISRNLKKNYIHSSPPKSYQPDEVDNFYTMEMRKKLSEPRSRIIYSKRFSSIEGVFGAIKGSRGGDLFLTKGIEKVSLEWSERCSAHNIAKLCGFRYV</sequence>
<dbReference type="AlphaFoldDB" id="N1U4S6"/>
<keyword evidence="1" id="KW-0175">Coiled coil</keyword>